<dbReference type="Gene3D" id="2.40.30.10">
    <property type="entry name" value="Translation factors"/>
    <property type="match status" value="1"/>
</dbReference>
<dbReference type="InterPro" id="IPR051454">
    <property type="entry name" value="RNA/ubiquinone_mod_enzymes"/>
</dbReference>
<dbReference type="Proteomes" id="UP000255523">
    <property type="component" value="Unassembled WGS sequence"/>
</dbReference>
<evidence type="ECO:0000256" key="1">
    <source>
        <dbReference type="ARBA" id="ARBA00022670"/>
    </source>
</evidence>
<comment type="similarity">
    <text evidence="3">Belongs to the peptidase U32 family.</text>
</comment>
<evidence type="ECO:0000313" key="6">
    <source>
        <dbReference type="Proteomes" id="UP000255523"/>
    </source>
</evidence>
<dbReference type="RefSeq" id="WP_022789642.1">
    <property type="nucleotide sequence ID" value="NZ_UHFX01000003.1"/>
</dbReference>
<dbReference type="GO" id="GO:0006508">
    <property type="term" value="P:proteolysis"/>
    <property type="evidence" value="ECO:0007669"/>
    <property type="project" value="UniProtKB-KW"/>
</dbReference>
<keyword evidence="1" id="KW-0645">Protease</keyword>
<dbReference type="GO" id="GO:0008233">
    <property type="term" value="F:peptidase activity"/>
    <property type="evidence" value="ECO:0007669"/>
    <property type="project" value="UniProtKB-KW"/>
</dbReference>
<dbReference type="InterPro" id="IPR001539">
    <property type="entry name" value="Peptidase_U32"/>
</dbReference>
<dbReference type="PANTHER" id="PTHR30217:SF6">
    <property type="entry name" value="TRNA HYDROXYLATION PROTEIN P"/>
    <property type="match status" value="1"/>
</dbReference>
<evidence type="ECO:0000259" key="4">
    <source>
        <dbReference type="Pfam" id="PF16325"/>
    </source>
</evidence>
<keyword evidence="6" id="KW-1185">Reference proteome</keyword>
<dbReference type="EC" id="3.4.-.-" evidence="5"/>
<dbReference type="GeneID" id="77461365"/>
<dbReference type="PANTHER" id="PTHR30217">
    <property type="entry name" value="PEPTIDASE U32 FAMILY"/>
    <property type="match status" value="1"/>
</dbReference>
<dbReference type="Pfam" id="PF16325">
    <property type="entry name" value="Peptidase_U32_C"/>
    <property type="match status" value="1"/>
</dbReference>
<dbReference type="AlphaFoldDB" id="A0A380LJY8"/>
<dbReference type="OrthoDB" id="9807498at2"/>
<organism evidence="5 6">
    <name type="scientific">Faecalicoccus pleomorphus</name>
    <dbReference type="NCBI Taxonomy" id="1323"/>
    <lineage>
        <taxon>Bacteria</taxon>
        <taxon>Bacillati</taxon>
        <taxon>Bacillota</taxon>
        <taxon>Erysipelotrichia</taxon>
        <taxon>Erysipelotrichales</taxon>
        <taxon>Erysipelotrichaceae</taxon>
        <taxon>Faecalicoccus</taxon>
    </lineage>
</organism>
<dbReference type="Pfam" id="PF01136">
    <property type="entry name" value="Peptidase_U32"/>
    <property type="match status" value="1"/>
</dbReference>
<feature type="domain" description="Peptidase family U32 C-terminal" evidence="4">
    <location>
        <begin position="316"/>
        <end position="397"/>
    </location>
</feature>
<evidence type="ECO:0000256" key="3">
    <source>
        <dbReference type="ARBA" id="ARBA00038374"/>
    </source>
</evidence>
<dbReference type="InterPro" id="IPR032525">
    <property type="entry name" value="Peptidase_U32_C"/>
</dbReference>
<dbReference type="EMBL" id="UHFX01000003">
    <property type="protein sequence ID" value="SUO03515.1"/>
    <property type="molecule type" value="Genomic_DNA"/>
</dbReference>
<reference evidence="5 6" key="1">
    <citation type="submission" date="2018-06" db="EMBL/GenBank/DDBJ databases">
        <authorList>
            <consortium name="Pathogen Informatics"/>
            <person name="Doyle S."/>
        </authorList>
    </citation>
    <scope>NUCLEOTIDE SEQUENCE [LARGE SCALE GENOMIC DNA]</scope>
    <source>
        <strain evidence="5 6">NCTC11087</strain>
    </source>
</reference>
<protein>
    <submittedName>
        <fullName evidence="5">U32 family peptidase</fullName>
        <ecNumber evidence="5">3.4.-.-</ecNumber>
    </submittedName>
</protein>
<evidence type="ECO:0000256" key="2">
    <source>
        <dbReference type="ARBA" id="ARBA00022801"/>
    </source>
</evidence>
<name>A0A380LJY8_9FIRM</name>
<keyword evidence="2 5" id="KW-0378">Hydrolase</keyword>
<accession>A0A380LJY8</accession>
<gene>
    <name evidence="5" type="primary">yhbU_1</name>
    <name evidence="5" type="ORF">NCTC11087_00377</name>
</gene>
<evidence type="ECO:0000313" key="5">
    <source>
        <dbReference type="EMBL" id="SUO03515.1"/>
    </source>
</evidence>
<sequence>MNKIELLAPAGNLEKAKIAILYGADAVYIGGKQFSLRSRASNFSLEEMKELVDFANERGAHVHVTVNMLPHEEDLHGLDDYLLALDQIGVHAIIVCSPAIMMKAKELGCHYEVHISTQHSSTNSNAVAFWKEKGMDRVVLGRECQMDQIEAICKKNILPIEVFIHGGMCISFSGRCVLSNHMTLRDANRGGCAQSCRWKYHLMDRDHELSDPTNLFSMSSKDLQAVDQIEAFIKMGVASLKIEGRMKSAYYLATVIRSYRTLIDRIYEKGYASQEDLAYAKREIAKAENRPTGPGFYQGLPGYKVQLYQDHDETVTQEYVAIVLDYDASSQIATLQVKNHFLPNQTLEIFGPNISSTLVEVKEIYDENDIPLAVCKQPMQIVKTKWEGPIEKNAMIRKIRVVSKDGL</sequence>
<proteinExistence type="inferred from homology"/>